<dbReference type="EMBL" id="SWLB01000015">
    <property type="protein sequence ID" value="KAF3329062.1"/>
    <property type="molecule type" value="Genomic_DNA"/>
</dbReference>
<comment type="subcellular location">
    <subcellularLocation>
        <location evidence="1">Nucleus</location>
    </subcellularLocation>
</comment>
<dbReference type="InterPro" id="IPR003593">
    <property type="entry name" value="AAA+_ATPase"/>
</dbReference>
<feature type="region of interest" description="Disordered" evidence="11">
    <location>
        <begin position="985"/>
        <end position="1009"/>
    </location>
</feature>
<keyword evidence="4" id="KW-0547">Nucleotide-binding</keyword>
<dbReference type="PANTHER" id="PTHR46765:SF1">
    <property type="entry name" value="P-LOOP CONTAINING NUCLEOSIDE TRIPHOSPHATE HYDROLASES SUPERFAMILY PROTEIN"/>
    <property type="match status" value="1"/>
</dbReference>
<proteinExistence type="inferred from homology"/>
<protein>
    <recommendedName>
        <fullName evidence="10">Chromosome transmission fidelity protein 18 homolog</fullName>
    </recommendedName>
</protein>
<evidence type="ECO:0000256" key="2">
    <source>
        <dbReference type="ARBA" id="ARBA00011480"/>
    </source>
</evidence>
<sequence length="1036" mass="116257">MHNGILIQWVSKAVRAITSAQTEALAILEGLKLLSELANGEGLVLSDSLDIQATTPNITDWRAFSEIWQSWKLRVESQGKCRAPDPSPLCCVVLIKSNTAGNVQTEMEMPTAEELEWLETHSLLTDEEEEQQQQEEEEDEQSQSQSPNPIPNPNINNPNPNPRSSKRAREEQEEAPCGNSKDEDEEWLRYSPPPPSSPQPPTKRKHNTAISISRFASDIRGDCFPITGPHGQRVYAKLNPNPNPTTLSQHSPSATAPGLLPQSIHTLSEQVEKNAFSKALQDSIESTNGDQAEAETIATEQLWVDKYAPSSFTELLSDEHTNREVLLWLKQWDSLVFGSHLRATSDDVLSALRMHSSVTQSSKFASNRRFFSKHHGGVSLNDQNVRSPIETSKSNGPHASWSNKCLVDKPPEQKVLLLCGPPGLGKTTLAHVAAKHCGYRVVEINASDDRSASSIETKILDVVQMNSVMPDSKPKCLVIDEIDGALGDGKGAVEVILKMVAADRKGSSEKRDVGEEAQAQAQPRKASSKKGHKVAKLSRPIICICNDLYAPALRQLRQVAKVHTFMQPTVSRVVNRLKYICTKEGFRTNSIALSALAECTECDIRSCLNTLQFLNKKKQPLSIADVDSQVIGRKDMSKSAIDIWKEVFHRKKSKRVRNSVDGQVGRGDDTTQHLYSLISSRGEYELTMDGIHENFLRLSYHDPMMHKTVRCLDMLGTSDFLIRYVYKTQQMSIHAYQPSIAVSMSRLIAQVEKPNIEWPKSFQRCRAMLVEKQETLKTWQRRITPSISRHLSIESFVQDVASPFLHIITPPNLRPVALNLLSEREKDELHQLVDTMVSYSLTYKYSKADPQEKMQKLFADTSEDLPLSLDPPISDFVNFKGYQSQYFALSLATKQILVHEVEQQQILQENRPKHEDRTKDNPRPVVPHRLTNANADADAGKNEKEEMVGFDEELRLKAAPSRTVGPTLAPHKSSRSNSTDFFHRFRKESSSNPQTENARTGKAATTKRDSRPLLFKYNEGFTNAVKRPVKIRDLLL</sequence>
<feature type="region of interest" description="Disordered" evidence="11">
    <location>
        <begin position="907"/>
        <end position="943"/>
    </location>
</feature>
<feature type="region of interest" description="Disordered" evidence="11">
    <location>
        <begin position="507"/>
        <end position="532"/>
    </location>
</feature>
<dbReference type="GO" id="GO:0005524">
    <property type="term" value="F:ATP binding"/>
    <property type="evidence" value="ECO:0007669"/>
    <property type="project" value="UniProtKB-KW"/>
</dbReference>
<comment type="caution">
    <text evidence="13">The sequence shown here is derived from an EMBL/GenBank/DDBJ whole genome shotgun (WGS) entry which is preliminary data.</text>
</comment>
<evidence type="ECO:0000256" key="9">
    <source>
        <dbReference type="ARBA" id="ARBA00043975"/>
    </source>
</evidence>
<evidence type="ECO:0000256" key="11">
    <source>
        <dbReference type="SAM" id="MobiDB-lite"/>
    </source>
</evidence>
<dbReference type="Proteomes" id="UP000623129">
    <property type="component" value="Unassembled WGS sequence"/>
</dbReference>
<evidence type="ECO:0000313" key="14">
    <source>
        <dbReference type="Proteomes" id="UP000623129"/>
    </source>
</evidence>
<dbReference type="Gene3D" id="1.10.8.60">
    <property type="match status" value="1"/>
</dbReference>
<dbReference type="GO" id="GO:0003677">
    <property type="term" value="F:DNA binding"/>
    <property type="evidence" value="ECO:0007669"/>
    <property type="project" value="UniProtKB-KW"/>
</dbReference>
<gene>
    <name evidence="13" type="ORF">FCM35_KLT06140</name>
</gene>
<evidence type="ECO:0000256" key="4">
    <source>
        <dbReference type="ARBA" id="ARBA00022741"/>
    </source>
</evidence>
<feature type="compositionally biased region" description="Basic and acidic residues" evidence="11">
    <location>
        <begin position="910"/>
        <end position="922"/>
    </location>
</feature>
<keyword evidence="5" id="KW-0067">ATP-binding</keyword>
<evidence type="ECO:0000256" key="3">
    <source>
        <dbReference type="ARBA" id="ARBA00022705"/>
    </source>
</evidence>
<feature type="region of interest" description="Disordered" evidence="11">
    <location>
        <begin position="375"/>
        <end position="401"/>
    </location>
</feature>
<dbReference type="FunFam" id="1.10.8.60:FF:000074">
    <property type="entry name" value="Chromosome transmission fidelity protein 18"/>
    <property type="match status" value="1"/>
</dbReference>
<feature type="domain" description="AAA+ ATPase" evidence="12">
    <location>
        <begin position="412"/>
        <end position="564"/>
    </location>
</feature>
<dbReference type="PANTHER" id="PTHR46765">
    <property type="entry name" value="P-LOOP CONTAINING NUCLEOSIDE TRIPHOSPHATE HYDROLASES SUPERFAMILY PROTEIN"/>
    <property type="match status" value="1"/>
</dbReference>
<dbReference type="InterPro" id="IPR003959">
    <property type="entry name" value="ATPase_AAA_core"/>
</dbReference>
<dbReference type="SMART" id="SM00382">
    <property type="entry name" value="AAA"/>
    <property type="match status" value="1"/>
</dbReference>
<feature type="region of interest" description="Disordered" evidence="11">
    <location>
        <begin position="126"/>
        <end position="207"/>
    </location>
</feature>
<evidence type="ECO:0000256" key="5">
    <source>
        <dbReference type="ARBA" id="ARBA00022840"/>
    </source>
</evidence>
<dbReference type="Pfam" id="PF00004">
    <property type="entry name" value="AAA"/>
    <property type="match status" value="1"/>
</dbReference>
<dbReference type="AlphaFoldDB" id="A0A833QY45"/>
<keyword evidence="8" id="KW-0131">Cell cycle</keyword>
<keyword evidence="7" id="KW-0539">Nucleus</keyword>
<evidence type="ECO:0000256" key="7">
    <source>
        <dbReference type="ARBA" id="ARBA00023242"/>
    </source>
</evidence>
<accession>A0A833QY45</accession>
<keyword evidence="6" id="KW-0238">DNA-binding</keyword>
<comment type="similarity">
    <text evidence="9">Belongs to the activator 1 small subunits family. CTF18 subfamily.</text>
</comment>
<dbReference type="CDD" id="cd00009">
    <property type="entry name" value="AAA"/>
    <property type="match status" value="1"/>
</dbReference>
<feature type="compositionally biased region" description="Low complexity" evidence="11">
    <location>
        <begin position="142"/>
        <end position="158"/>
    </location>
</feature>
<keyword evidence="14" id="KW-1185">Reference proteome</keyword>
<dbReference type="InterPro" id="IPR053016">
    <property type="entry name" value="CTF18-RFC_complex"/>
</dbReference>
<keyword evidence="3" id="KW-0235">DNA replication</keyword>
<evidence type="ECO:0000256" key="6">
    <source>
        <dbReference type="ARBA" id="ARBA00023125"/>
    </source>
</evidence>
<name>A0A833QY45_9POAL</name>
<feature type="compositionally biased region" description="Pro residues" evidence="11">
    <location>
        <begin position="191"/>
        <end position="201"/>
    </location>
</feature>
<reference evidence="13" key="1">
    <citation type="submission" date="2020-01" db="EMBL/GenBank/DDBJ databases">
        <title>Genome sequence of Kobresia littledalei, the first chromosome-level genome in the family Cyperaceae.</title>
        <authorList>
            <person name="Qu G."/>
        </authorList>
    </citation>
    <scope>NUCLEOTIDE SEQUENCE</scope>
    <source>
        <strain evidence="13">C.B.Clarke</strain>
        <tissue evidence="13">Leaf</tissue>
    </source>
</reference>
<dbReference type="GO" id="GO:0006260">
    <property type="term" value="P:DNA replication"/>
    <property type="evidence" value="ECO:0007669"/>
    <property type="project" value="UniProtKB-KW"/>
</dbReference>
<feature type="compositionally biased region" description="Acidic residues" evidence="11">
    <location>
        <begin position="126"/>
        <end position="141"/>
    </location>
</feature>
<comment type="subunit">
    <text evidence="2">Heterotetramer of subunits RFC2, RFC3, RFC4 and RFC5 that can form a complex with RFC1.</text>
</comment>
<feature type="compositionally biased region" description="Polar residues" evidence="11">
    <location>
        <begin position="380"/>
        <end position="401"/>
    </location>
</feature>
<dbReference type="GO" id="GO:0005634">
    <property type="term" value="C:nucleus"/>
    <property type="evidence" value="ECO:0007669"/>
    <property type="project" value="UniProtKB-SubCell"/>
</dbReference>
<dbReference type="InterPro" id="IPR047854">
    <property type="entry name" value="RFC_lid"/>
</dbReference>
<dbReference type="SUPFAM" id="SSF52540">
    <property type="entry name" value="P-loop containing nucleoside triphosphate hydrolases"/>
    <property type="match status" value="1"/>
</dbReference>
<evidence type="ECO:0000256" key="8">
    <source>
        <dbReference type="ARBA" id="ARBA00023306"/>
    </source>
</evidence>
<dbReference type="CDD" id="cd18140">
    <property type="entry name" value="HLD_clamp_RFC"/>
    <property type="match status" value="1"/>
</dbReference>
<dbReference type="Gene3D" id="3.40.50.300">
    <property type="entry name" value="P-loop containing nucleotide triphosphate hydrolases"/>
    <property type="match status" value="1"/>
</dbReference>
<evidence type="ECO:0000256" key="1">
    <source>
        <dbReference type="ARBA" id="ARBA00004123"/>
    </source>
</evidence>
<dbReference type="OrthoDB" id="2195431at2759"/>
<evidence type="ECO:0000313" key="13">
    <source>
        <dbReference type="EMBL" id="KAF3329062.1"/>
    </source>
</evidence>
<evidence type="ECO:0000256" key="10">
    <source>
        <dbReference type="ARBA" id="ARBA00069525"/>
    </source>
</evidence>
<evidence type="ECO:0000259" key="12">
    <source>
        <dbReference type="SMART" id="SM00382"/>
    </source>
</evidence>
<feature type="region of interest" description="Disordered" evidence="11">
    <location>
        <begin position="959"/>
        <end position="978"/>
    </location>
</feature>
<dbReference type="InterPro" id="IPR027417">
    <property type="entry name" value="P-loop_NTPase"/>
</dbReference>
<dbReference type="GO" id="GO:0016887">
    <property type="term" value="F:ATP hydrolysis activity"/>
    <property type="evidence" value="ECO:0007669"/>
    <property type="project" value="InterPro"/>
</dbReference>
<organism evidence="13 14">
    <name type="scientific">Carex littledalei</name>
    <dbReference type="NCBI Taxonomy" id="544730"/>
    <lineage>
        <taxon>Eukaryota</taxon>
        <taxon>Viridiplantae</taxon>
        <taxon>Streptophyta</taxon>
        <taxon>Embryophyta</taxon>
        <taxon>Tracheophyta</taxon>
        <taxon>Spermatophyta</taxon>
        <taxon>Magnoliopsida</taxon>
        <taxon>Liliopsida</taxon>
        <taxon>Poales</taxon>
        <taxon>Cyperaceae</taxon>
        <taxon>Cyperoideae</taxon>
        <taxon>Cariceae</taxon>
        <taxon>Carex</taxon>
        <taxon>Carex subgen. Euthyceras</taxon>
    </lineage>
</organism>